<accession>A0A4R3MSW9</accession>
<evidence type="ECO:0000313" key="2">
    <source>
        <dbReference type="EMBL" id="TCT17586.1"/>
    </source>
</evidence>
<feature type="transmembrane region" description="Helical" evidence="1">
    <location>
        <begin position="7"/>
        <end position="26"/>
    </location>
</feature>
<dbReference type="Proteomes" id="UP000294650">
    <property type="component" value="Unassembled WGS sequence"/>
</dbReference>
<evidence type="ECO:0000256" key="1">
    <source>
        <dbReference type="SAM" id="Phobius"/>
    </source>
</evidence>
<dbReference type="EMBL" id="SMAN01000027">
    <property type="protein sequence ID" value="TCT17586.1"/>
    <property type="molecule type" value="Genomic_DNA"/>
</dbReference>
<keyword evidence="1" id="KW-0472">Membrane</keyword>
<gene>
    <name evidence="2" type="ORF">EDD68_1274</name>
</gene>
<reference evidence="2 3" key="1">
    <citation type="submission" date="2019-03" db="EMBL/GenBank/DDBJ databases">
        <title>Genomic Encyclopedia of Type Strains, Phase IV (KMG-IV): sequencing the most valuable type-strain genomes for metagenomic binning, comparative biology and taxonomic classification.</title>
        <authorList>
            <person name="Goeker M."/>
        </authorList>
    </citation>
    <scope>NUCLEOTIDE SEQUENCE [LARGE SCALE GENOMIC DNA]</scope>
    <source>
        <strain evidence="2 3">DSM 25894</strain>
    </source>
</reference>
<organism evidence="2 3">
    <name type="scientific">Melghiribacillus thermohalophilus</name>
    <dbReference type="NCBI Taxonomy" id="1324956"/>
    <lineage>
        <taxon>Bacteria</taxon>
        <taxon>Bacillati</taxon>
        <taxon>Bacillota</taxon>
        <taxon>Bacilli</taxon>
        <taxon>Bacillales</taxon>
        <taxon>Bacillaceae</taxon>
        <taxon>Melghiribacillus</taxon>
    </lineage>
</organism>
<feature type="transmembrane region" description="Helical" evidence="1">
    <location>
        <begin position="75"/>
        <end position="96"/>
    </location>
</feature>
<feature type="transmembrane region" description="Helical" evidence="1">
    <location>
        <begin position="32"/>
        <end position="55"/>
    </location>
</feature>
<proteinExistence type="predicted"/>
<feature type="transmembrane region" description="Helical" evidence="1">
    <location>
        <begin position="108"/>
        <end position="129"/>
    </location>
</feature>
<dbReference type="OrthoDB" id="2971980at2"/>
<evidence type="ECO:0000313" key="3">
    <source>
        <dbReference type="Proteomes" id="UP000294650"/>
    </source>
</evidence>
<keyword evidence="1" id="KW-0812">Transmembrane</keyword>
<keyword evidence="1" id="KW-1133">Transmembrane helix</keyword>
<dbReference type="AlphaFoldDB" id="A0A4R3MSW9"/>
<dbReference type="RefSeq" id="WP_132372891.1">
    <property type="nucleotide sequence ID" value="NZ_SMAN01000027.1"/>
</dbReference>
<comment type="caution">
    <text evidence="2">The sequence shown here is derived from an EMBL/GenBank/DDBJ whole genome shotgun (WGS) entry which is preliminary data.</text>
</comment>
<keyword evidence="3" id="KW-1185">Reference proteome</keyword>
<name>A0A4R3MSW9_9BACI</name>
<protein>
    <submittedName>
        <fullName evidence="2">Uncharacterized protein</fullName>
    </submittedName>
</protein>
<sequence length="142" mass="16517">MFKRKVFTVVSATMISVSLMSFWFIFTEGENITSFFQLAFFISLYAFPVILLYGLPVSLLSEKITKGSSDRKRMWMSFMIHAAFGMGFIFLVGLIFEFSMLVTGLSRYWQIYMDMFIASTLTAIIFWAIDEGVRYYCQNEHS</sequence>